<organism evidence="1 2">
    <name type="scientific">Panagrellus redivivus</name>
    <name type="common">Microworm</name>
    <dbReference type="NCBI Taxonomy" id="6233"/>
    <lineage>
        <taxon>Eukaryota</taxon>
        <taxon>Metazoa</taxon>
        <taxon>Ecdysozoa</taxon>
        <taxon>Nematoda</taxon>
        <taxon>Chromadorea</taxon>
        <taxon>Rhabditida</taxon>
        <taxon>Tylenchina</taxon>
        <taxon>Panagrolaimomorpha</taxon>
        <taxon>Panagrolaimoidea</taxon>
        <taxon>Panagrolaimidae</taxon>
        <taxon>Panagrellus</taxon>
    </lineage>
</organism>
<reference evidence="2" key="2">
    <citation type="submission" date="2020-10" db="UniProtKB">
        <authorList>
            <consortium name="WormBaseParasite"/>
        </authorList>
    </citation>
    <scope>IDENTIFICATION</scope>
</reference>
<sequence>MSPSNAAHKKGPQNADDIFPQGHQIWLFTNGEPIEKSSSAILKEKENIDKTCLQHSSLTYVCQHSLLPTDANHRLPTSKSSSWTASI</sequence>
<reference evidence="1" key="1">
    <citation type="journal article" date="2013" name="Genetics">
        <title>The draft genome and transcriptome of Panagrellus redivivus are shaped by the harsh demands of a free-living lifestyle.</title>
        <authorList>
            <person name="Srinivasan J."/>
            <person name="Dillman A.R."/>
            <person name="Macchietto M.G."/>
            <person name="Heikkinen L."/>
            <person name="Lakso M."/>
            <person name="Fracchia K.M."/>
            <person name="Antoshechkin I."/>
            <person name="Mortazavi A."/>
            <person name="Wong G."/>
            <person name="Sternberg P.W."/>
        </authorList>
    </citation>
    <scope>NUCLEOTIDE SEQUENCE [LARGE SCALE GENOMIC DNA]</scope>
    <source>
        <strain evidence="1">MT8872</strain>
    </source>
</reference>
<evidence type="ECO:0000313" key="1">
    <source>
        <dbReference type="Proteomes" id="UP000492821"/>
    </source>
</evidence>
<protein>
    <submittedName>
        <fullName evidence="2">Ovule protein</fullName>
    </submittedName>
</protein>
<dbReference type="Proteomes" id="UP000492821">
    <property type="component" value="Unassembled WGS sequence"/>
</dbReference>
<evidence type="ECO:0000313" key="2">
    <source>
        <dbReference type="WBParaSite" id="Pan_g16333.t1"/>
    </source>
</evidence>
<keyword evidence="1" id="KW-1185">Reference proteome</keyword>
<proteinExistence type="predicted"/>
<dbReference type="AlphaFoldDB" id="A0A7E4V3Z2"/>
<accession>A0A7E4V3Z2</accession>
<dbReference type="WBParaSite" id="Pan_g16333.t1">
    <property type="protein sequence ID" value="Pan_g16333.t1"/>
    <property type="gene ID" value="Pan_g16333"/>
</dbReference>
<name>A0A7E4V3Z2_PANRE</name>